<keyword evidence="2" id="KW-1185">Reference proteome</keyword>
<dbReference type="InterPro" id="IPR011051">
    <property type="entry name" value="RmlC_Cupin_sf"/>
</dbReference>
<proteinExistence type="predicted"/>
<evidence type="ECO:0000313" key="2">
    <source>
        <dbReference type="Proteomes" id="UP000199019"/>
    </source>
</evidence>
<dbReference type="RefSeq" id="WP_091762324.1">
    <property type="nucleotide sequence ID" value="NZ_FOHB01000010.1"/>
</dbReference>
<organism evidence="1 2">
    <name type="scientific">Pedococcus cremeus</name>
    <dbReference type="NCBI Taxonomy" id="587636"/>
    <lineage>
        <taxon>Bacteria</taxon>
        <taxon>Bacillati</taxon>
        <taxon>Actinomycetota</taxon>
        <taxon>Actinomycetes</taxon>
        <taxon>Micrococcales</taxon>
        <taxon>Intrasporangiaceae</taxon>
        <taxon>Pedococcus</taxon>
    </lineage>
</organism>
<dbReference type="AlphaFoldDB" id="A0A1H9XP69"/>
<dbReference type="OrthoDB" id="1119958at2"/>
<evidence type="ECO:0008006" key="3">
    <source>
        <dbReference type="Google" id="ProtNLM"/>
    </source>
</evidence>
<name>A0A1H9XP69_9MICO</name>
<evidence type="ECO:0000313" key="1">
    <source>
        <dbReference type="EMBL" id="SES47968.1"/>
    </source>
</evidence>
<protein>
    <recommendedName>
        <fullName evidence="3">Cupin domain-containing protein</fullName>
    </recommendedName>
</protein>
<reference evidence="2" key="1">
    <citation type="submission" date="2016-10" db="EMBL/GenBank/DDBJ databases">
        <authorList>
            <person name="Varghese N."/>
            <person name="Submissions S."/>
        </authorList>
    </citation>
    <scope>NUCLEOTIDE SEQUENCE [LARGE SCALE GENOMIC DNA]</scope>
    <source>
        <strain evidence="2">CGMCC 1.6963</strain>
    </source>
</reference>
<sequence length="141" mass="15550">MPKLSKSTAALHMGIPGYLDSHGQEVGDWYVTLENTLADLDFTPFYKGAPDDLCQAHHLGYVLKGKFGIRKADGSEEIYEPGDAFVIEPGHVPLQFEGGEYVAFTPAADAREQTAVLMPNLVKYAREHDIELPADLVAQFR</sequence>
<dbReference type="SUPFAM" id="SSF51182">
    <property type="entry name" value="RmlC-like cupins"/>
    <property type="match status" value="1"/>
</dbReference>
<dbReference type="STRING" id="587636.SAMN05216199_0012"/>
<gene>
    <name evidence="1" type="ORF">SAMN05216199_0012</name>
</gene>
<dbReference type="EMBL" id="FOHB01000010">
    <property type="protein sequence ID" value="SES47968.1"/>
    <property type="molecule type" value="Genomic_DNA"/>
</dbReference>
<dbReference type="Proteomes" id="UP000199019">
    <property type="component" value="Unassembled WGS sequence"/>
</dbReference>
<accession>A0A1H9XP69</accession>